<protein>
    <submittedName>
        <fullName evidence="1">Uncharacterized protein</fullName>
    </submittedName>
</protein>
<organism evidence="1 2">
    <name type="scientific">Thomasclavelia spiroformis</name>
    <dbReference type="NCBI Taxonomy" id="29348"/>
    <lineage>
        <taxon>Bacteria</taxon>
        <taxon>Bacillati</taxon>
        <taxon>Bacillota</taxon>
        <taxon>Erysipelotrichia</taxon>
        <taxon>Erysipelotrichales</taxon>
        <taxon>Coprobacillaceae</taxon>
        <taxon>Thomasclavelia</taxon>
    </lineage>
</organism>
<evidence type="ECO:0000313" key="1">
    <source>
        <dbReference type="EMBL" id="OUQ04096.1"/>
    </source>
</evidence>
<dbReference type="EMBL" id="NFLB01000014">
    <property type="protein sequence ID" value="OUQ04096.1"/>
    <property type="molecule type" value="Genomic_DNA"/>
</dbReference>
<evidence type="ECO:0000313" key="2">
    <source>
        <dbReference type="Proteomes" id="UP000196258"/>
    </source>
</evidence>
<reference evidence="2" key="1">
    <citation type="submission" date="2017-04" db="EMBL/GenBank/DDBJ databases">
        <title>Function of individual gut microbiota members based on whole genome sequencing of pure cultures obtained from chicken caecum.</title>
        <authorList>
            <person name="Medvecky M."/>
            <person name="Cejkova D."/>
            <person name="Polansky O."/>
            <person name="Karasova D."/>
            <person name="Kubasova T."/>
            <person name="Cizek A."/>
            <person name="Rychlik I."/>
        </authorList>
    </citation>
    <scope>NUCLEOTIDE SEQUENCE [LARGE SCALE GENOMIC DNA]</scope>
    <source>
        <strain evidence="2">An149</strain>
    </source>
</reference>
<dbReference type="Proteomes" id="UP000196258">
    <property type="component" value="Unassembled WGS sequence"/>
</dbReference>
<accession>A0A1Y4QFR7</accession>
<dbReference type="RefSeq" id="WP_087257673.1">
    <property type="nucleotide sequence ID" value="NZ_NFLB01000014.1"/>
</dbReference>
<gene>
    <name evidence="1" type="ORF">B5E91_11280</name>
</gene>
<proteinExistence type="predicted"/>
<sequence length="98" mass="11252">MKSFLIDLCLVGLLLFLINGLFGDYGIQKAMFEQNIVQFEEEIKEHQPITTDYGTTNDNEENTLSLVVKKISDICIKIIETLVLIISNIISTLFIRKW</sequence>
<name>A0A1Y4QFR7_9FIRM</name>
<comment type="caution">
    <text evidence="1">The sequence shown here is derived from an EMBL/GenBank/DDBJ whole genome shotgun (WGS) entry which is preliminary data.</text>
</comment>
<dbReference type="AlphaFoldDB" id="A0A1Y4QFR7"/>